<dbReference type="InterPro" id="IPR011604">
    <property type="entry name" value="PDDEXK-like_dom_sf"/>
</dbReference>
<feature type="coiled-coil region" evidence="1">
    <location>
        <begin position="291"/>
        <end position="325"/>
    </location>
</feature>
<dbReference type="InterPro" id="IPR011335">
    <property type="entry name" value="Restrct_endonuc-II-like"/>
</dbReference>
<reference evidence="4" key="1">
    <citation type="submission" date="2017-09" db="EMBL/GenBank/DDBJ databases">
        <title>Depth-based differentiation of microbial function through sediment-hosted aquifers and enrichment of novel symbionts in the deep terrestrial subsurface.</title>
        <authorList>
            <person name="Probst A.J."/>
            <person name="Ladd B."/>
            <person name="Jarett J.K."/>
            <person name="Geller-Mcgrath D.E."/>
            <person name="Sieber C.M.K."/>
            <person name="Emerson J.B."/>
            <person name="Anantharaman K."/>
            <person name="Thomas B.C."/>
            <person name="Malmstrom R."/>
            <person name="Stieglmeier M."/>
            <person name="Klingl A."/>
            <person name="Woyke T."/>
            <person name="Ryan C.M."/>
            <person name="Banfield J.F."/>
        </authorList>
    </citation>
    <scope>NUCLEOTIDE SEQUENCE [LARGE SCALE GENOMIC DNA]</scope>
</reference>
<organism evidence="3 4">
    <name type="scientific">Candidatus Desantisbacteria bacterium CG_4_10_14_0_8_um_filter_48_22</name>
    <dbReference type="NCBI Taxonomy" id="1974543"/>
    <lineage>
        <taxon>Bacteria</taxon>
        <taxon>Candidatus Desantisiibacteriota</taxon>
    </lineage>
</organism>
<comment type="caution">
    <text evidence="3">The sequence shown here is derived from an EMBL/GenBank/DDBJ whole genome shotgun (WGS) entry which is preliminary data.</text>
</comment>
<dbReference type="SUPFAM" id="SSF52980">
    <property type="entry name" value="Restriction endonuclease-like"/>
    <property type="match status" value="1"/>
</dbReference>
<keyword evidence="1" id="KW-0175">Coiled coil</keyword>
<accession>A0A2M7SF43</accession>
<dbReference type="EMBL" id="PFMR01000038">
    <property type="protein sequence ID" value="PIZ18091.1"/>
    <property type="molecule type" value="Genomic_DNA"/>
</dbReference>
<feature type="domain" description="PD-(D/E)XK endonuclease-like" evidence="2">
    <location>
        <begin position="4"/>
        <end position="263"/>
    </location>
</feature>
<evidence type="ECO:0000313" key="3">
    <source>
        <dbReference type="EMBL" id="PIZ18091.1"/>
    </source>
</evidence>
<dbReference type="AlphaFoldDB" id="A0A2M7SF43"/>
<evidence type="ECO:0000259" key="2">
    <source>
        <dbReference type="Pfam" id="PF12705"/>
    </source>
</evidence>
<protein>
    <recommendedName>
        <fullName evidence="2">PD-(D/E)XK endonuclease-like domain-containing protein</fullName>
    </recommendedName>
</protein>
<proteinExistence type="predicted"/>
<gene>
    <name evidence="3" type="ORF">COY52_01255</name>
</gene>
<evidence type="ECO:0000313" key="4">
    <source>
        <dbReference type="Proteomes" id="UP000229307"/>
    </source>
</evidence>
<dbReference type="Pfam" id="PF12705">
    <property type="entry name" value="PDDEXK_1"/>
    <property type="match status" value="1"/>
</dbReference>
<evidence type="ECO:0000256" key="1">
    <source>
        <dbReference type="SAM" id="Coils"/>
    </source>
</evidence>
<dbReference type="InterPro" id="IPR038726">
    <property type="entry name" value="PDDEXK_AddAB-type"/>
</dbReference>
<sequence length="419" mass="48992">MLYSNSKLSTYENCPWRYKLVYIDKIEKPEKQGIEAFMGSMVHDVLEKCHKDLIVAHRNTVDDLIRFYNIQWDKEWTDEIQIVRKQYKKEDYKNSGEKCIRDYFTRYAPFDKTRTIATEMMVNFPIDEEKKYLGTGFIDRLDISRDNTYEIHDYKTSRNLPTQEKADSDRQLGLYHIAVQTKWPDARDIKLIWHYLIFDKELLSSRTSGQVKQLKTEVMSLIDEIEEKTKELEEDSKGTAAQKIFPANETTLCDWCEFQGQCPKFRHSIIVEALPENEYLKEPGVKLVNKLADLSVKKGEIEAQVEEIEEEMGKIKEAIAAYADKNKLDTIEGKNCSASINRKNILKFPGKNEDGRQELESIIKKEDKWQEVSTLDNHALSRVVSSKSWPAKLLDKILSFGRKESKVEVRLKQMKDSEE</sequence>
<dbReference type="Proteomes" id="UP000229307">
    <property type="component" value="Unassembled WGS sequence"/>
</dbReference>
<feature type="coiled-coil region" evidence="1">
    <location>
        <begin position="211"/>
        <end position="242"/>
    </location>
</feature>
<name>A0A2M7SF43_9BACT</name>
<dbReference type="Gene3D" id="3.90.320.10">
    <property type="match status" value="1"/>
</dbReference>